<gene>
    <name evidence="1" type="ORF">V1478_015015</name>
</gene>
<name>A0ABD2A4B2_VESSQ</name>
<sequence length="440" mass="50207">MTKVYGNVEQDKIYNIVALKNLKNIKVPAICVQIDRKEKKNSNNLAHGQEDHTTTVLPLSTLTTCRNYPSGCTMLECRLDDFNRPVAQILQVSGRDSNVNNQKMGVCVEAKQMPTGPCSRVTSCPIEETCKRNNNNNRSFKTCNVETGKICNRNNNKNNNNNCNNGSPVSKVYCCTGPIFEKIQNVSNNNNNNNQKACSRSNQVKLICVPTEEEEEDEGEQLEIEERENCEEEEQREEVECPNIIMCQTETLENLLKSGKVLICQPMPPLCESTNNTVNDTIEKLPLECCTRRNGLDSTKSRSIYCPCPDRSAKKQENYISSTRCSKPMDKSFLNKPRNCTTKIDEYKRDIDVGPKLVECSTFRNKCFKEELSPLSCCSQDSLDCYKDYVSANQFEKYRACRSKRNGLQDECFLPLPYNIKCKIKEQCYKNRMEQCQQSI</sequence>
<reference evidence="1 2" key="1">
    <citation type="journal article" date="2024" name="Ann. Entomol. Soc. Am.">
        <title>Genomic analyses of the southern and eastern yellowjacket wasps (Hymenoptera: Vespidae) reveal evolutionary signatures of social life.</title>
        <authorList>
            <person name="Catto M.A."/>
            <person name="Caine P.B."/>
            <person name="Orr S.E."/>
            <person name="Hunt B.G."/>
            <person name="Goodisman M.A.D."/>
        </authorList>
    </citation>
    <scope>NUCLEOTIDE SEQUENCE [LARGE SCALE GENOMIC DNA]</scope>
    <source>
        <strain evidence="1">233</strain>
        <tissue evidence="1">Head and thorax</tissue>
    </source>
</reference>
<proteinExistence type="predicted"/>
<accession>A0ABD2A4B2</accession>
<evidence type="ECO:0000313" key="1">
    <source>
        <dbReference type="EMBL" id="KAL2715317.1"/>
    </source>
</evidence>
<evidence type="ECO:0000313" key="2">
    <source>
        <dbReference type="Proteomes" id="UP001607302"/>
    </source>
</evidence>
<comment type="caution">
    <text evidence="1">The sequence shown here is derived from an EMBL/GenBank/DDBJ whole genome shotgun (WGS) entry which is preliminary data.</text>
</comment>
<dbReference type="Proteomes" id="UP001607302">
    <property type="component" value="Unassembled WGS sequence"/>
</dbReference>
<keyword evidence="2" id="KW-1185">Reference proteome</keyword>
<organism evidence="1 2">
    <name type="scientific">Vespula squamosa</name>
    <name type="common">Southern yellow jacket</name>
    <name type="synonym">Wasp</name>
    <dbReference type="NCBI Taxonomy" id="30214"/>
    <lineage>
        <taxon>Eukaryota</taxon>
        <taxon>Metazoa</taxon>
        <taxon>Ecdysozoa</taxon>
        <taxon>Arthropoda</taxon>
        <taxon>Hexapoda</taxon>
        <taxon>Insecta</taxon>
        <taxon>Pterygota</taxon>
        <taxon>Neoptera</taxon>
        <taxon>Endopterygota</taxon>
        <taxon>Hymenoptera</taxon>
        <taxon>Apocrita</taxon>
        <taxon>Aculeata</taxon>
        <taxon>Vespoidea</taxon>
        <taxon>Vespidae</taxon>
        <taxon>Vespinae</taxon>
        <taxon>Vespula</taxon>
    </lineage>
</organism>
<dbReference type="AlphaFoldDB" id="A0ABD2A4B2"/>
<protein>
    <submittedName>
        <fullName evidence="1">Myb-like protein D isoform X2</fullName>
    </submittedName>
</protein>
<dbReference type="EMBL" id="JAUDFV010000155">
    <property type="protein sequence ID" value="KAL2715317.1"/>
    <property type="molecule type" value="Genomic_DNA"/>
</dbReference>